<name>A0AAN8PJP4_PATCE</name>
<accession>A0AAN8PJP4</accession>
<dbReference type="SUPFAM" id="SSF48403">
    <property type="entry name" value="Ankyrin repeat"/>
    <property type="match status" value="1"/>
</dbReference>
<dbReference type="Proteomes" id="UP001347796">
    <property type="component" value="Unassembled WGS sequence"/>
</dbReference>
<dbReference type="SMART" id="SM00248">
    <property type="entry name" value="ANK"/>
    <property type="match status" value="1"/>
</dbReference>
<proteinExistence type="predicted"/>
<dbReference type="InterPro" id="IPR002110">
    <property type="entry name" value="Ankyrin_rpt"/>
</dbReference>
<dbReference type="PANTHER" id="PTHR24192:SF3">
    <property type="entry name" value="ANKYRIN REPEAT DOMAIN 40"/>
    <property type="match status" value="1"/>
</dbReference>
<evidence type="ECO:0000256" key="1">
    <source>
        <dbReference type="PROSITE-ProRule" id="PRU00023"/>
    </source>
</evidence>
<dbReference type="InterPro" id="IPR039195">
    <property type="entry name" value="ANKRD40"/>
</dbReference>
<reference evidence="2 3" key="1">
    <citation type="submission" date="2024-01" db="EMBL/GenBank/DDBJ databases">
        <title>The genome of the rayed Mediterranean limpet Patella caerulea (Linnaeus, 1758).</title>
        <authorList>
            <person name="Anh-Thu Weber A."/>
            <person name="Halstead-Nussloch G."/>
        </authorList>
    </citation>
    <scope>NUCLEOTIDE SEQUENCE [LARGE SCALE GENOMIC DNA]</scope>
    <source>
        <strain evidence="2">AATW-2023a</strain>
        <tissue evidence="2">Whole specimen</tissue>
    </source>
</reference>
<dbReference type="PROSITE" id="PS50297">
    <property type="entry name" value="ANK_REP_REGION"/>
    <property type="match status" value="1"/>
</dbReference>
<evidence type="ECO:0000313" key="2">
    <source>
        <dbReference type="EMBL" id="KAK6177644.1"/>
    </source>
</evidence>
<gene>
    <name evidence="2" type="ORF">SNE40_015704</name>
</gene>
<dbReference type="AlphaFoldDB" id="A0AAN8PJP4"/>
<dbReference type="Pfam" id="PF12796">
    <property type="entry name" value="Ank_2"/>
    <property type="match status" value="1"/>
</dbReference>
<organism evidence="2 3">
    <name type="scientific">Patella caerulea</name>
    <name type="common">Rayed Mediterranean limpet</name>
    <dbReference type="NCBI Taxonomy" id="87958"/>
    <lineage>
        <taxon>Eukaryota</taxon>
        <taxon>Metazoa</taxon>
        <taxon>Spiralia</taxon>
        <taxon>Lophotrochozoa</taxon>
        <taxon>Mollusca</taxon>
        <taxon>Gastropoda</taxon>
        <taxon>Patellogastropoda</taxon>
        <taxon>Patelloidea</taxon>
        <taxon>Patellidae</taxon>
        <taxon>Patella</taxon>
    </lineage>
</organism>
<dbReference type="EMBL" id="JAZGQO010000010">
    <property type="protein sequence ID" value="KAK6177644.1"/>
    <property type="molecule type" value="Genomic_DNA"/>
</dbReference>
<evidence type="ECO:0008006" key="4">
    <source>
        <dbReference type="Google" id="ProtNLM"/>
    </source>
</evidence>
<sequence>MDNLSEREERLREAASIGDLDTLENLCKTVSVNSKNSINGWTALHWGCKRNHVGVVKILLQQGADKNICNNKEETPGQLTNNSEILELLGCPPKPKLKEEKKSELPITPNYIANPPFPHVNNTPQIQKDQGLGRQIESFNMNENHSSSEIRRSNHENSTENEIVLKARIANMEETDFIEIELDRSTLTFVALVQLLCEELKVDSKLVQKVRKRPDTIVRKDKDVARLKDFQELELVLTNKAQSSLSRTYSSGNYNGIGAAIKQEQILY</sequence>
<comment type="caution">
    <text evidence="2">The sequence shown here is derived from an EMBL/GenBank/DDBJ whole genome shotgun (WGS) entry which is preliminary data.</text>
</comment>
<protein>
    <recommendedName>
        <fullName evidence="4">Ankyrin repeat domain-containing protein 40</fullName>
    </recommendedName>
</protein>
<feature type="repeat" description="ANK" evidence="1">
    <location>
        <begin position="39"/>
        <end position="71"/>
    </location>
</feature>
<dbReference type="PROSITE" id="PS50088">
    <property type="entry name" value="ANK_REPEAT"/>
    <property type="match status" value="1"/>
</dbReference>
<dbReference type="PANTHER" id="PTHR24192">
    <property type="entry name" value="ANKYRIN REPEAT DOMAIN 40"/>
    <property type="match status" value="1"/>
</dbReference>
<dbReference type="Gene3D" id="1.25.40.20">
    <property type="entry name" value="Ankyrin repeat-containing domain"/>
    <property type="match status" value="1"/>
</dbReference>
<keyword evidence="3" id="KW-1185">Reference proteome</keyword>
<evidence type="ECO:0000313" key="3">
    <source>
        <dbReference type="Proteomes" id="UP001347796"/>
    </source>
</evidence>
<dbReference type="InterPro" id="IPR036770">
    <property type="entry name" value="Ankyrin_rpt-contain_sf"/>
</dbReference>
<keyword evidence="1" id="KW-0040">ANK repeat</keyword>